<name>A0A0P1IPJ1_9RHOB</name>
<keyword evidence="2 8" id="KW-1134">Transmembrane beta strand</keyword>
<protein>
    <recommendedName>
        <fullName evidence="8 9">Outer membrane protein assembly factor BamA</fullName>
    </recommendedName>
</protein>
<evidence type="ECO:0000256" key="2">
    <source>
        <dbReference type="ARBA" id="ARBA00022452"/>
    </source>
</evidence>
<evidence type="ECO:0000256" key="8">
    <source>
        <dbReference type="HAMAP-Rule" id="MF_01430"/>
    </source>
</evidence>
<dbReference type="HAMAP" id="MF_01430">
    <property type="entry name" value="OM_assembly_BamA"/>
    <property type="match status" value="1"/>
</dbReference>
<dbReference type="Pfam" id="PF01103">
    <property type="entry name" value="Omp85"/>
    <property type="match status" value="1"/>
</dbReference>
<dbReference type="Gene3D" id="3.10.20.310">
    <property type="entry name" value="membrane protein fhac"/>
    <property type="match status" value="4"/>
</dbReference>
<dbReference type="InterPro" id="IPR039910">
    <property type="entry name" value="D15-like"/>
</dbReference>
<feature type="domain" description="POTRA" evidence="10">
    <location>
        <begin position="367"/>
        <end position="440"/>
    </location>
</feature>
<evidence type="ECO:0000256" key="6">
    <source>
        <dbReference type="ARBA" id="ARBA00023136"/>
    </source>
</evidence>
<keyword evidence="4 8" id="KW-0732">Signal</keyword>
<feature type="domain" description="POTRA" evidence="10">
    <location>
        <begin position="46"/>
        <end position="113"/>
    </location>
</feature>
<comment type="function">
    <text evidence="8">Part of the outer membrane protein assembly complex, which is involved in assembly and insertion of beta-barrel proteins into the outer membrane.</text>
</comment>
<dbReference type="PANTHER" id="PTHR12815">
    <property type="entry name" value="SORTING AND ASSEMBLY MACHINERY SAMM50 PROTEIN FAMILY MEMBER"/>
    <property type="match status" value="1"/>
</dbReference>
<evidence type="ECO:0000256" key="9">
    <source>
        <dbReference type="NCBIfam" id="TIGR03303"/>
    </source>
</evidence>
<dbReference type="RefSeq" id="WP_058314354.1">
    <property type="nucleotide sequence ID" value="NZ_CYTO01000024.1"/>
</dbReference>
<evidence type="ECO:0000256" key="5">
    <source>
        <dbReference type="ARBA" id="ARBA00022737"/>
    </source>
</evidence>
<dbReference type="InterPro" id="IPR034746">
    <property type="entry name" value="POTRA"/>
</dbReference>
<dbReference type="NCBIfam" id="TIGR03303">
    <property type="entry name" value="OM_YaeT"/>
    <property type="match status" value="1"/>
</dbReference>
<dbReference type="AlphaFoldDB" id="A0A0P1IPJ1"/>
<evidence type="ECO:0000256" key="7">
    <source>
        <dbReference type="ARBA" id="ARBA00023237"/>
    </source>
</evidence>
<feature type="domain" description="POTRA" evidence="10">
    <location>
        <begin position="114"/>
        <end position="191"/>
    </location>
</feature>
<reference evidence="12" key="1">
    <citation type="submission" date="2015-09" db="EMBL/GenBank/DDBJ databases">
        <authorList>
            <person name="Rodrigo-Torres Lidia"/>
            <person name="Arahal R.David."/>
        </authorList>
    </citation>
    <scope>NUCLEOTIDE SEQUENCE [LARGE SCALE GENOMIC DNA]</scope>
    <source>
        <strain evidence="12">CECT 5114</strain>
    </source>
</reference>
<sequence>MSRTTGGAASRRTLRKGTLRSTAIALSLLISTGFVAAPNFAEAQSYRFSSFVVEGNNRIEDAAIASYAGIAQGQVVSAGDLNDAYQRILATGLFETVEIVPAGNRLIVRVTEFPTINVVRFEGNRRLKDDVLEAVVESQSRRVLNPATAERDADAIAEAYAQAGRIAARVTPRVIRRSENRADLVFEIFEGSVAEIERLSFVGNRVYSDRRLRRELGTKQAGLLRAFVRRDTLVEDRIEFDKQLLRDFYQSRGYVDFRVTGVNAELARERDAYFLTFNVEEGQKFTFGEITVVSDLPEVDVETFEKTLRIRTGKTYSPLLVENAIARMEKRASQEALDFVRVEPRITRNDRDLSLDVEFALVRGPRIFVERIDIEGNTTTLDRVVRRQFKVAEGDPFNPREIRESAERIRALGFFSTSDVNARQGSTPDQVVVDVDVEEQPTGSLSFGGTYSTDSGFGLVAGFSERNFLGRGQTLSVNVSTSPDVNDYQLSFVEPAFLGRDVALGFNLSYQDSNSGSVRFENTTGRFQPFLGFALGEQSSLRLQYTYEDVDMKVPTAVGDPAQVTGSIINTEGARGKLSNSSIGYTYSFDSRIGGLNPDAGILFEVGQDISGPGSDVEMIRSTARAVAQTKVLNGDVTLRATLAGGAIHAQNDDTRVHHRFALGSRQFRGFEPYGMGPREISTADNGATVNDGLGGKFYAVARFEAEFPLGLPEEYGISGGVFYDVGSLWGVDGTPAAGNSLLYDDFTLRQTVGVSLFWETPIGPLQFNWSRAISKEAFDKEQTFNLTIRTEF</sequence>
<keyword evidence="12" id="KW-1185">Reference proteome</keyword>
<dbReference type="PANTHER" id="PTHR12815:SF23">
    <property type="entry name" value="OUTER MEMBRANE PROTEIN ASSEMBLY FACTOR BAMA"/>
    <property type="match status" value="1"/>
</dbReference>
<dbReference type="Gene3D" id="2.40.160.50">
    <property type="entry name" value="membrane protein fhac: a member of the omp85/tpsb transporter family"/>
    <property type="match status" value="1"/>
</dbReference>
<keyword evidence="6 8" id="KW-0472">Membrane</keyword>
<organism evidence="11 12">
    <name type="scientific">Cognatishimia activa</name>
    <dbReference type="NCBI Taxonomy" id="1715691"/>
    <lineage>
        <taxon>Bacteria</taxon>
        <taxon>Pseudomonadati</taxon>
        <taxon>Pseudomonadota</taxon>
        <taxon>Alphaproteobacteria</taxon>
        <taxon>Rhodobacterales</taxon>
        <taxon>Paracoccaceae</taxon>
        <taxon>Cognatishimia</taxon>
    </lineage>
</organism>
<dbReference type="GO" id="GO:0009279">
    <property type="term" value="C:cell outer membrane"/>
    <property type="evidence" value="ECO:0007669"/>
    <property type="project" value="UniProtKB-SubCell"/>
</dbReference>
<accession>A0A0P1IPJ1</accession>
<dbReference type="Proteomes" id="UP000051184">
    <property type="component" value="Unassembled WGS sequence"/>
</dbReference>
<proteinExistence type="inferred from homology"/>
<comment type="subcellular location">
    <subcellularLocation>
        <location evidence="8">Cell outer membrane</location>
    </subcellularLocation>
    <subcellularLocation>
        <location evidence="1">Membrane</location>
    </subcellularLocation>
</comment>
<evidence type="ECO:0000259" key="10">
    <source>
        <dbReference type="PROSITE" id="PS51779"/>
    </source>
</evidence>
<comment type="similarity">
    <text evidence="8">Belongs to the BamA family.</text>
</comment>
<dbReference type="PIRSF" id="PIRSF006076">
    <property type="entry name" value="OM_assembly_OMP85"/>
    <property type="match status" value="1"/>
</dbReference>
<evidence type="ECO:0000313" key="12">
    <source>
        <dbReference type="Proteomes" id="UP000051184"/>
    </source>
</evidence>
<evidence type="ECO:0000313" key="11">
    <source>
        <dbReference type="EMBL" id="CUK25389.1"/>
    </source>
</evidence>
<dbReference type="InterPro" id="IPR010827">
    <property type="entry name" value="BamA/TamA_POTRA"/>
</dbReference>
<keyword evidence="5 8" id="KW-0677">Repeat</keyword>
<dbReference type="InterPro" id="IPR000184">
    <property type="entry name" value="Bac_surfAg_D15"/>
</dbReference>
<dbReference type="Pfam" id="PF07244">
    <property type="entry name" value="POTRA"/>
    <property type="match status" value="4"/>
</dbReference>
<dbReference type="OrthoDB" id="9803054at2"/>
<dbReference type="PROSITE" id="PS51779">
    <property type="entry name" value="POTRA"/>
    <property type="match status" value="3"/>
</dbReference>
<evidence type="ECO:0000256" key="3">
    <source>
        <dbReference type="ARBA" id="ARBA00022692"/>
    </source>
</evidence>
<keyword evidence="7 8" id="KW-0998">Cell outer membrane</keyword>
<evidence type="ECO:0000256" key="4">
    <source>
        <dbReference type="ARBA" id="ARBA00022729"/>
    </source>
</evidence>
<evidence type="ECO:0000256" key="1">
    <source>
        <dbReference type="ARBA" id="ARBA00004370"/>
    </source>
</evidence>
<comment type="subunit">
    <text evidence="8">Part of the Bam complex.</text>
</comment>
<dbReference type="GO" id="GO:0051205">
    <property type="term" value="P:protein insertion into membrane"/>
    <property type="evidence" value="ECO:0007669"/>
    <property type="project" value="UniProtKB-UniRule"/>
</dbReference>
<dbReference type="STRING" id="1715691.TA5113_02744"/>
<gene>
    <name evidence="8 11" type="primary">bamA</name>
    <name evidence="11" type="ORF">TA5114_01187</name>
</gene>
<dbReference type="InterPro" id="IPR023707">
    <property type="entry name" value="OM_assembly_BamA"/>
</dbReference>
<dbReference type="GO" id="GO:0043165">
    <property type="term" value="P:Gram-negative-bacterium-type cell outer membrane assembly"/>
    <property type="evidence" value="ECO:0007669"/>
    <property type="project" value="UniProtKB-UniRule"/>
</dbReference>
<keyword evidence="3 8" id="KW-0812">Transmembrane</keyword>
<dbReference type="EMBL" id="CYUE01000012">
    <property type="protein sequence ID" value="CUK25389.1"/>
    <property type="molecule type" value="Genomic_DNA"/>
</dbReference>